<accession>A0A1I3SK30</accession>
<proteinExistence type="predicted"/>
<dbReference type="Proteomes" id="UP000198915">
    <property type="component" value="Unassembled WGS sequence"/>
</dbReference>
<reference evidence="3" key="1">
    <citation type="submission" date="2016-10" db="EMBL/GenBank/DDBJ databases">
        <authorList>
            <person name="Varghese N."/>
            <person name="Submissions S."/>
        </authorList>
    </citation>
    <scope>NUCLEOTIDE SEQUENCE [LARGE SCALE GENOMIC DNA]</scope>
    <source>
        <strain evidence="3">OK042</strain>
    </source>
</reference>
<feature type="region of interest" description="Disordered" evidence="1">
    <location>
        <begin position="90"/>
        <end position="114"/>
    </location>
</feature>
<evidence type="ECO:0000256" key="1">
    <source>
        <dbReference type="SAM" id="MobiDB-lite"/>
    </source>
</evidence>
<evidence type="ECO:0000313" key="2">
    <source>
        <dbReference type="EMBL" id="SFJ58770.1"/>
    </source>
</evidence>
<feature type="compositionally biased region" description="Polar residues" evidence="1">
    <location>
        <begin position="90"/>
        <end position="99"/>
    </location>
</feature>
<protein>
    <submittedName>
        <fullName evidence="2">Uncharacterized protein</fullName>
    </submittedName>
</protein>
<organism evidence="2 3">
    <name type="scientific">Brevibacillus centrosporus</name>
    <dbReference type="NCBI Taxonomy" id="54910"/>
    <lineage>
        <taxon>Bacteria</taxon>
        <taxon>Bacillati</taxon>
        <taxon>Bacillota</taxon>
        <taxon>Bacilli</taxon>
        <taxon>Bacillales</taxon>
        <taxon>Paenibacillaceae</taxon>
        <taxon>Brevibacillus</taxon>
    </lineage>
</organism>
<evidence type="ECO:0000313" key="3">
    <source>
        <dbReference type="Proteomes" id="UP000198915"/>
    </source>
</evidence>
<name>A0A1I3SK30_9BACL</name>
<dbReference type="AlphaFoldDB" id="A0A1I3SK30"/>
<keyword evidence="3" id="KW-1185">Reference proteome</keyword>
<dbReference type="EMBL" id="FORT01000004">
    <property type="protein sequence ID" value="SFJ58770.1"/>
    <property type="molecule type" value="Genomic_DNA"/>
</dbReference>
<sequence>MKKSLFFMALVGSQIPDIDVLSQFTATGEVMYQMPFVVVVDNEEALGIYDHAFTGTGNPFYTKRSKKNRAEFFLRSSLYFLAQGTIRPTFSSTRKNAQQSRHRMHAQPSGSEAS</sequence>
<gene>
    <name evidence="2" type="ORF">SAMN05518846_104194</name>
</gene>